<sequence length="228" mass="25635">MRVLLVEDDSTLLDQLKQSFSDAGFACDTAADGREALYLGQEYPYDLALVDLGLPEVDGISVIETWRKENRNFPVLILTARGLWQDKVAGLEAGADDYVAKPFQIEEVLARSNALIRRSAGFASPVLRFGDLQIDTRAKHAQVAERALDLTAFEYNALEFLAMRSGEVVSKTDLTEHLYDQDFDRDSNVIEVFIARLRKKLDPDNTLKPITTLRGRGYRFELRESSAT</sequence>
<evidence type="ECO:0000256" key="6">
    <source>
        <dbReference type="PROSITE-ProRule" id="PRU00169"/>
    </source>
</evidence>
<keyword evidence="2" id="KW-0902">Two-component regulatory system</keyword>
<dbReference type="CDD" id="cd00383">
    <property type="entry name" value="trans_reg_C"/>
    <property type="match status" value="1"/>
</dbReference>
<dbReference type="Gene3D" id="6.10.250.690">
    <property type="match status" value="1"/>
</dbReference>
<dbReference type="GO" id="GO:0000156">
    <property type="term" value="F:phosphorelay response regulator activity"/>
    <property type="evidence" value="ECO:0007669"/>
    <property type="project" value="TreeGrafter"/>
</dbReference>
<reference evidence="10 11" key="1">
    <citation type="submission" date="2020-12" db="EMBL/GenBank/DDBJ databases">
        <authorList>
            <person name="Shan Y."/>
        </authorList>
    </citation>
    <scope>NUCLEOTIDE SEQUENCE [LARGE SCALE GENOMIC DNA]</scope>
    <source>
        <strain evidence="11">csc3.9</strain>
    </source>
</reference>
<dbReference type="CDD" id="cd19934">
    <property type="entry name" value="REC_OmpR_EcPhoP-like"/>
    <property type="match status" value="1"/>
</dbReference>
<dbReference type="EMBL" id="CP066167">
    <property type="protein sequence ID" value="QQD16817.1"/>
    <property type="molecule type" value="Genomic_DNA"/>
</dbReference>
<dbReference type="GO" id="GO:0032993">
    <property type="term" value="C:protein-DNA complex"/>
    <property type="evidence" value="ECO:0007669"/>
    <property type="project" value="TreeGrafter"/>
</dbReference>
<proteinExistence type="predicted"/>
<evidence type="ECO:0000259" key="8">
    <source>
        <dbReference type="PROSITE" id="PS50110"/>
    </source>
</evidence>
<dbReference type="AlphaFoldDB" id="A0A7T4QY74"/>
<evidence type="ECO:0000256" key="1">
    <source>
        <dbReference type="ARBA" id="ARBA00022553"/>
    </source>
</evidence>
<feature type="domain" description="OmpR/PhoB-type" evidence="9">
    <location>
        <begin position="124"/>
        <end position="222"/>
    </location>
</feature>
<dbReference type="Gene3D" id="1.10.10.10">
    <property type="entry name" value="Winged helix-like DNA-binding domain superfamily/Winged helix DNA-binding domain"/>
    <property type="match status" value="1"/>
</dbReference>
<dbReference type="PANTHER" id="PTHR48111">
    <property type="entry name" value="REGULATOR OF RPOS"/>
    <property type="match status" value="1"/>
</dbReference>
<dbReference type="FunFam" id="1.10.10.10:FF:000005">
    <property type="entry name" value="Two-component system response regulator"/>
    <property type="match status" value="1"/>
</dbReference>
<evidence type="ECO:0000313" key="10">
    <source>
        <dbReference type="EMBL" id="QQD16817.1"/>
    </source>
</evidence>
<organism evidence="10 11">
    <name type="scientific">Spongiibacter nanhainus</name>
    <dbReference type="NCBI Taxonomy" id="2794344"/>
    <lineage>
        <taxon>Bacteria</taxon>
        <taxon>Pseudomonadati</taxon>
        <taxon>Pseudomonadota</taxon>
        <taxon>Gammaproteobacteria</taxon>
        <taxon>Cellvibrionales</taxon>
        <taxon>Spongiibacteraceae</taxon>
        <taxon>Spongiibacter</taxon>
    </lineage>
</organism>
<dbReference type="GO" id="GO:0006355">
    <property type="term" value="P:regulation of DNA-templated transcription"/>
    <property type="evidence" value="ECO:0007669"/>
    <property type="project" value="InterPro"/>
</dbReference>
<dbReference type="InterPro" id="IPR001867">
    <property type="entry name" value="OmpR/PhoB-type_DNA-bd"/>
</dbReference>
<dbReference type="RefSeq" id="WP_198568319.1">
    <property type="nucleotide sequence ID" value="NZ_CP066167.1"/>
</dbReference>
<keyword evidence="4 7" id="KW-0238">DNA-binding</keyword>
<dbReference type="PROSITE" id="PS50110">
    <property type="entry name" value="RESPONSE_REGULATORY"/>
    <property type="match status" value="1"/>
</dbReference>
<dbReference type="SMART" id="SM00862">
    <property type="entry name" value="Trans_reg_C"/>
    <property type="match status" value="1"/>
</dbReference>
<dbReference type="Proteomes" id="UP000596063">
    <property type="component" value="Chromosome"/>
</dbReference>
<dbReference type="Pfam" id="PF00072">
    <property type="entry name" value="Response_reg"/>
    <property type="match status" value="1"/>
</dbReference>
<dbReference type="GO" id="GO:0005829">
    <property type="term" value="C:cytosol"/>
    <property type="evidence" value="ECO:0007669"/>
    <property type="project" value="TreeGrafter"/>
</dbReference>
<protein>
    <submittedName>
        <fullName evidence="10">Response regulator transcription factor</fullName>
    </submittedName>
</protein>
<dbReference type="InterPro" id="IPR001789">
    <property type="entry name" value="Sig_transdc_resp-reg_receiver"/>
</dbReference>
<dbReference type="SUPFAM" id="SSF52172">
    <property type="entry name" value="CheY-like"/>
    <property type="match status" value="1"/>
</dbReference>
<evidence type="ECO:0000256" key="5">
    <source>
        <dbReference type="ARBA" id="ARBA00023163"/>
    </source>
</evidence>
<dbReference type="InterPro" id="IPR036388">
    <property type="entry name" value="WH-like_DNA-bd_sf"/>
</dbReference>
<evidence type="ECO:0000313" key="11">
    <source>
        <dbReference type="Proteomes" id="UP000596063"/>
    </source>
</evidence>
<dbReference type="Pfam" id="PF00486">
    <property type="entry name" value="Trans_reg_C"/>
    <property type="match status" value="1"/>
</dbReference>
<dbReference type="PROSITE" id="PS51755">
    <property type="entry name" value="OMPR_PHOB"/>
    <property type="match status" value="1"/>
</dbReference>
<keyword evidence="11" id="KW-1185">Reference proteome</keyword>
<evidence type="ECO:0000256" key="7">
    <source>
        <dbReference type="PROSITE-ProRule" id="PRU01091"/>
    </source>
</evidence>
<evidence type="ECO:0000256" key="4">
    <source>
        <dbReference type="ARBA" id="ARBA00023125"/>
    </source>
</evidence>
<dbReference type="Gene3D" id="3.40.50.2300">
    <property type="match status" value="1"/>
</dbReference>
<evidence type="ECO:0000259" key="9">
    <source>
        <dbReference type="PROSITE" id="PS51755"/>
    </source>
</evidence>
<feature type="modified residue" description="4-aspartylphosphate" evidence="6">
    <location>
        <position position="51"/>
    </location>
</feature>
<evidence type="ECO:0000256" key="3">
    <source>
        <dbReference type="ARBA" id="ARBA00023015"/>
    </source>
</evidence>
<keyword evidence="5" id="KW-0804">Transcription</keyword>
<accession>A0A7T4QY74</accession>
<dbReference type="InterPro" id="IPR011006">
    <property type="entry name" value="CheY-like_superfamily"/>
</dbReference>
<evidence type="ECO:0000256" key="2">
    <source>
        <dbReference type="ARBA" id="ARBA00023012"/>
    </source>
</evidence>
<keyword evidence="1 6" id="KW-0597">Phosphoprotein</keyword>
<dbReference type="SMART" id="SM00448">
    <property type="entry name" value="REC"/>
    <property type="match status" value="1"/>
</dbReference>
<gene>
    <name evidence="10" type="ORF">I6N98_10495</name>
</gene>
<name>A0A7T4QY74_9GAMM</name>
<dbReference type="SUPFAM" id="SSF46894">
    <property type="entry name" value="C-terminal effector domain of the bipartite response regulators"/>
    <property type="match status" value="1"/>
</dbReference>
<dbReference type="InterPro" id="IPR016032">
    <property type="entry name" value="Sig_transdc_resp-reg_C-effctor"/>
</dbReference>
<keyword evidence="3" id="KW-0805">Transcription regulation</keyword>
<dbReference type="GO" id="GO:0000976">
    <property type="term" value="F:transcription cis-regulatory region binding"/>
    <property type="evidence" value="ECO:0007669"/>
    <property type="project" value="TreeGrafter"/>
</dbReference>
<dbReference type="FunFam" id="3.40.50.2300:FF:000002">
    <property type="entry name" value="DNA-binding response regulator PhoP"/>
    <property type="match status" value="1"/>
</dbReference>
<dbReference type="KEGG" id="snan:I6N98_10495"/>
<dbReference type="InterPro" id="IPR039420">
    <property type="entry name" value="WalR-like"/>
</dbReference>
<dbReference type="PANTHER" id="PTHR48111:SF71">
    <property type="entry name" value="TRANSCRIPTIONAL REGULATORY PROTEIN PHOP"/>
    <property type="match status" value="1"/>
</dbReference>
<feature type="domain" description="Response regulatory" evidence="8">
    <location>
        <begin position="2"/>
        <end position="116"/>
    </location>
</feature>
<feature type="DNA-binding region" description="OmpR/PhoB-type" evidence="7">
    <location>
        <begin position="124"/>
        <end position="222"/>
    </location>
</feature>